<feature type="transmembrane region" description="Helical" evidence="8">
    <location>
        <begin position="12"/>
        <end position="30"/>
    </location>
</feature>
<dbReference type="FunFam" id="1.20.1640.10:FF:000020">
    <property type="entry name" value="Transmembrane transport protein MmpL10"/>
    <property type="match status" value="1"/>
</dbReference>
<feature type="domain" description="Membrane transport protein MMPL" evidence="9">
    <location>
        <begin position="592"/>
        <end position="927"/>
    </location>
</feature>
<dbReference type="GO" id="GO:0005886">
    <property type="term" value="C:plasma membrane"/>
    <property type="evidence" value="ECO:0007669"/>
    <property type="project" value="UniProtKB-SubCell"/>
</dbReference>
<dbReference type="EMBL" id="LR130759">
    <property type="protein sequence ID" value="VDM88570.1"/>
    <property type="molecule type" value="Genomic_DNA"/>
</dbReference>
<evidence type="ECO:0000256" key="5">
    <source>
        <dbReference type="ARBA" id="ARBA00022989"/>
    </source>
</evidence>
<organism evidence="10 11">
    <name type="scientific">Mycobacterium basiliense</name>
    <dbReference type="NCBI Taxonomy" id="2094119"/>
    <lineage>
        <taxon>Bacteria</taxon>
        <taxon>Bacillati</taxon>
        <taxon>Actinomycetota</taxon>
        <taxon>Actinomycetes</taxon>
        <taxon>Mycobacteriales</taxon>
        <taxon>Mycobacteriaceae</taxon>
        <taxon>Mycobacterium</taxon>
    </lineage>
</organism>
<dbReference type="PANTHER" id="PTHR33406:SF6">
    <property type="entry name" value="MEMBRANE PROTEIN YDGH-RELATED"/>
    <property type="match status" value="1"/>
</dbReference>
<keyword evidence="5 8" id="KW-1133">Transmembrane helix</keyword>
<feature type="transmembrane region" description="Helical" evidence="8">
    <location>
        <begin position="192"/>
        <end position="218"/>
    </location>
</feature>
<evidence type="ECO:0000256" key="2">
    <source>
        <dbReference type="ARBA" id="ARBA00010157"/>
    </source>
</evidence>
<feature type="compositionally biased region" description="Polar residues" evidence="7">
    <location>
        <begin position="954"/>
        <end position="968"/>
    </location>
</feature>
<reference evidence="11" key="1">
    <citation type="submission" date="2018-02" db="EMBL/GenBank/DDBJ databases">
        <authorList>
            <person name="Seth-Smith MB H."/>
            <person name="Seth-Smith H."/>
        </authorList>
    </citation>
    <scope>NUCLEOTIDE SEQUENCE [LARGE SCALE GENOMIC DNA]</scope>
</reference>
<feature type="transmembrane region" description="Helical" evidence="8">
    <location>
        <begin position="853"/>
        <end position="877"/>
    </location>
</feature>
<dbReference type="InterPro" id="IPR004707">
    <property type="entry name" value="MmpL_fam"/>
</dbReference>
<dbReference type="AlphaFoldDB" id="A0A447GDI6"/>
<evidence type="ECO:0000313" key="10">
    <source>
        <dbReference type="EMBL" id="VDM88570.1"/>
    </source>
</evidence>
<comment type="similarity">
    <text evidence="2">Belongs to the resistance-nodulation-cell division (RND) (TC 2.A.6) family. MmpL subfamily.</text>
</comment>
<feature type="transmembrane region" description="Helical" evidence="8">
    <location>
        <begin position="780"/>
        <end position="805"/>
    </location>
</feature>
<feature type="transmembrane region" description="Helical" evidence="8">
    <location>
        <begin position="755"/>
        <end position="773"/>
    </location>
</feature>
<dbReference type="InterPro" id="IPR004869">
    <property type="entry name" value="MMPL_dom"/>
</dbReference>
<feature type="domain" description="Membrane transport protein MMPL" evidence="9">
    <location>
        <begin position="43"/>
        <end position="372"/>
    </location>
</feature>
<evidence type="ECO:0000256" key="1">
    <source>
        <dbReference type="ARBA" id="ARBA00004651"/>
    </source>
</evidence>
<feature type="transmembrane region" description="Helical" evidence="8">
    <location>
        <begin position="283"/>
        <end position="302"/>
    </location>
</feature>
<feature type="transmembrane region" description="Helical" evidence="8">
    <location>
        <begin position="889"/>
        <end position="917"/>
    </location>
</feature>
<keyword evidence="11" id="KW-1185">Reference proteome</keyword>
<dbReference type="InterPro" id="IPR050545">
    <property type="entry name" value="Mycobact_MmpL"/>
</dbReference>
<feature type="region of interest" description="Disordered" evidence="7">
    <location>
        <begin position="948"/>
        <end position="968"/>
    </location>
</feature>
<evidence type="ECO:0000256" key="7">
    <source>
        <dbReference type="SAM" id="MobiDB-lite"/>
    </source>
</evidence>
<proteinExistence type="inferred from homology"/>
<keyword evidence="6 8" id="KW-0472">Membrane</keyword>
<dbReference type="Proteomes" id="UP000269998">
    <property type="component" value="Chromosome"/>
</dbReference>
<protein>
    <submittedName>
        <fullName evidence="10">Membrane transport protein mmpL8</fullName>
    </submittedName>
</protein>
<evidence type="ECO:0000259" key="9">
    <source>
        <dbReference type="Pfam" id="PF03176"/>
    </source>
</evidence>
<dbReference type="KEGG" id="mbai:MB901379_02132"/>
<dbReference type="FunFam" id="1.20.1640.10:FF:000018">
    <property type="entry name" value="Transmembrane transport protein MmpL10"/>
    <property type="match status" value="1"/>
</dbReference>
<dbReference type="Pfam" id="PF03176">
    <property type="entry name" value="MMPL"/>
    <property type="match status" value="2"/>
</dbReference>
<feature type="transmembrane region" description="Helical" evidence="8">
    <location>
        <begin position="368"/>
        <end position="390"/>
    </location>
</feature>
<dbReference type="NCBIfam" id="TIGR00833">
    <property type="entry name" value="actII"/>
    <property type="match status" value="1"/>
</dbReference>
<sequence length="968" mass="105895">MLALARIIHKLALPIVLAWIGLVAILIVFAPSLDKVGKEHTVSMSPKNAPSMQAMNRVGEVFNEFHTDSVIMLLLEGDQPLADDAHHFYEQLMDRVSADTKHVQYVQDFWGDRLTAAGSQSPDGKAAYAQVYLAGSQGESLANESVAAVRKIVEGVTPPPGVKAYVTGPAAVFADQSVAGERGIKKVTATTILVIFVMLVFVYRSIATALVTLLMVVVELMAARQVVSLLAHNNIIGLSTFAVNLLVLMVIAAGTDYSIFILGRYQESRGRGEDRETAFYTMFRGTAHVVIGSGLTIAGATYCLSFTRMPYFQSIGVPCAVAMLVTVFAAITLGPAVLTVGSFFHLFDPKRKMRTRGWRRVGTAIVRWPGPILVASIAIALIGLLALTGYKTSYGMRDYLPPSANSNIGYEAADRHFSNGRMNPEILLVETDHDMRNPEGMLILDRIARTVFHTPGVARVQAITRPLGTPIKHTSIPFHLSMRNTTQIENLQYLHQRMGDMLTQADAIQDSIDTLHRMYDIMGNIVTTTHNMDLLTHDMVEITDELRDHVSDFGDFWRPIRSYFYWEKHCFDVPICWALRSIFDAMDGVDKLTEKLTALSGELDNLDILLPQMRAQIPPQIASLTTMKRMILSMRTSQASFYAQLDELTQNATAMGKAFDTAKNDDSFYLPPEVFDNPDFQRGLAIFVSPDGHAARFIISHEGDPASAEGISHVDPIMSAAKEAIKGTPLEGARIYLGGTASFYKDMRDGSQYDLMIAGVAAATLILIIMLIITRSLVAAITIVGTVVLSLGASFGLSVLVWQYIMGVGLHWMVLAMSVILLLAVGSDYNLLLVSRFKEEIHAGLNTGIIRSMAGTGAVVTSAGLVFAATMSSFIIGDLKVIGQVGTTIGLGLLFDTLIVRSFMMPSIAALLGRWFWWPQQVRTRPASQLLRPLGPRPVARALLLPRPDAQADSAESQNPRTPRVMSS</sequence>
<comment type="subcellular location">
    <subcellularLocation>
        <location evidence="1">Cell membrane</location>
        <topology evidence="1">Multi-pass membrane protein</topology>
    </subcellularLocation>
</comment>
<dbReference type="PANTHER" id="PTHR33406">
    <property type="entry name" value="MEMBRANE PROTEIN MJ1562-RELATED"/>
    <property type="match status" value="1"/>
</dbReference>
<dbReference type="SUPFAM" id="SSF82866">
    <property type="entry name" value="Multidrug efflux transporter AcrB transmembrane domain"/>
    <property type="match status" value="2"/>
</dbReference>
<dbReference type="Gene3D" id="1.20.1640.10">
    <property type="entry name" value="Multidrug efflux transporter AcrB transmembrane domain"/>
    <property type="match status" value="2"/>
</dbReference>
<gene>
    <name evidence="10" type="primary">mmpL8_11</name>
    <name evidence="10" type="ORF">MB901379_02132</name>
</gene>
<evidence type="ECO:0000256" key="8">
    <source>
        <dbReference type="SAM" id="Phobius"/>
    </source>
</evidence>
<feature type="transmembrane region" description="Helical" evidence="8">
    <location>
        <begin position="238"/>
        <end position="262"/>
    </location>
</feature>
<feature type="transmembrane region" description="Helical" evidence="8">
    <location>
        <begin position="811"/>
        <end position="832"/>
    </location>
</feature>
<evidence type="ECO:0000256" key="3">
    <source>
        <dbReference type="ARBA" id="ARBA00022475"/>
    </source>
</evidence>
<dbReference type="OrthoDB" id="4747874at2"/>
<feature type="transmembrane region" description="Helical" evidence="8">
    <location>
        <begin position="322"/>
        <end position="347"/>
    </location>
</feature>
<evidence type="ECO:0000256" key="4">
    <source>
        <dbReference type="ARBA" id="ARBA00022692"/>
    </source>
</evidence>
<dbReference type="RefSeq" id="WP_158019075.1">
    <property type="nucleotide sequence ID" value="NZ_CBCSKE010000001.1"/>
</dbReference>
<evidence type="ECO:0000313" key="11">
    <source>
        <dbReference type="Proteomes" id="UP000269998"/>
    </source>
</evidence>
<accession>A0A447GDI6</accession>
<keyword evidence="3" id="KW-1003">Cell membrane</keyword>
<name>A0A447GDI6_9MYCO</name>
<keyword evidence="4 8" id="KW-0812">Transmembrane</keyword>
<evidence type="ECO:0000256" key="6">
    <source>
        <dbReference type="ARBA" id="ARBA00023136"/>
    </source>
</evidence>